<evidence type="ECO:0000313" key="1">
    <source>
        <dbReference type="EMBL" id="QDU69318.1"/>
    </source>
</evidence>
<proteinExistence type="predicted"/>
<dbReference type="Proteomes" id="UP000316921">
    <property type="component" value="Chromosome"/>
</dbReference>
<name>A0A518BQR5_9BACT</name>
<protein>
    <submittedName>
        <fullName evidence="1">Uncharacterized protein</fullName>
    </submittedName>
</protein>
<organism evidence="1 2">
    <name type="scientific">Engelhardtia mirabilis</name>
    <dbReference type="NCBI Taxonomy" id="2528011"/>
    <lineage>
        <taxon>Bacteria</taxon>
        <taxon>Pseudomonadati</taxon>
        <taxon>Planctomycetota</taxon>
        <taxon>Planctomycetia</taxon>
        <taxon>Planctomycetia incertae sedis</taxon>
        <taxon>Engelhardtia</taxon>
    </lineage>
</organism>
<dbReference type="AlphaFoldDB" id="A0A518BQR5"/>
<gene>
    <name evidence="1" type="ORF">Pla133_44370</name>
</gene>
<dbReference type="RefSeq" id="WP_145069110.1">
    <property type="nucleotide sequence ID" value="NZ_CP036287.1"/>
</dbReference>
<reference evidence="1 2" key="1">
    <citation type="submission" date="2019-02" db="EMBL/GenBank/DDBJ databases">
        <title>Deep-cultivation of Planctomycetes and their phenomic and genomic characterization uncovers novel biology.</title>
        <authorList>
            <person name="Wiegand S."/>
            <person name="Jogler M."/>
            <person name="Boedeker C."/>
            <person name="Pinto D."/>
            <person name="Vollmers J."/>
            <person name="Rivas-Marin E."/>
            <person name="Kohn T."/>
            <person name="Peeters S.H."/>
            <person name="Heuer A."/>
            <person name="Rast P."/>
            <person name="Oberbeckmann S."/>
            <person name="Bunk B."/>
            <person name="Jeske O."/>
            <person name="Meyerdierks A."/>
            <person name="Storesund J.E."/>
            <person name="Kallscheuer N."/>
            <person name="Luecker S."/>
            <person name="Lage O.M."/>
            <person name="Pohl T."/>
            <person name="Merkel B.J."/>
            <person name="Hornburger P."/>
            <person name="Mueller R.-W."/>
            <person name="Bruemmer F."/>
            <person name="Labrenz M."/>
            <person name="Spormann A.M."/>
            <person name="Op den Camp H."/>
            <person name="Overmann J."/>
            <person name="Amann R."/>
            <person name="Jetten M.S.M."/>
            <person name="Mascher T."/>
            <person name="Medema M.H."/>
            <person name="Devos D.P."/>
            <person name="Kaster A.-K."/>
            <person name="Ovreas L."/>
            <person name="Rohde M."/>
            <person name="Galperin M.Y."/>
            <person name="Jogler C."/>
        </authorList>
    </citation>
    <scope>NUCLEOTIDE SEQUENCE [LARGE SCALE GENOMIC DNA]</scope>
    <source>
        <strain evidence="1 2">Pla133</strain>
    </source>
</reference>
<accession>A0A518BQR5</accession>
<dbReference type="EMBL" id="CP036287">
    <property type="protein sequence ID" value="QDU69318.1"/>
    <property type="molecule type" value="Genomic_DNA"/>
</dbReference>
<sequence>MASLALLSSCVAGNFIQGQVNAHRLQELDAVPERVGINIWRDATLVERKSTGIPNTDENDYRTYLGVKAPAWSYGGMALRLFASVDPDNRAEVELQAASYSESGVEIQLFDESEELPSSGPWNDEQWIRFAVDEGQLDRLRNDGLVLQVRCEVGEWTFRLAPEYLEGFEAKVEDLGLLR</sequence>
<dbReference type="KEGG" id="pbap:Pla133_44370"/>
<keyword evidence="2" id="KW-1185">Reference proteome</keyword>
<evidence type="ECO:0000313" key="2">
    <source>
        <dbReference type="Proteomes" id="UP000316921"/>
    </source>
</evidence>